<dbReference type="KEGG" id="phet:94291051"/>
<keyword evidence="4" id="KW-1185">Reference proteome</keyword>
<evidence type="ECO:0000313" key="3">
    <source>
        <dbReference type="EMBL" id="KAG5505669.1"/>
    </source>
</evidence>
<protein>
    <submittedName>
        <fullName evidence="3">Uncharacterized protein</fullName>
    </submittedName>
</protein>
<comment type="caution">
    <text evidence="3">The sequence shown here is derived from an EMBL/GenBank/DDBJ whole genome shotgun (WGS) entry which is preliminary data.</text>
</comment>
<feature type="region of interest" description="Disordered" evidence="1">
    <location>
        <begin position="212"/>
        <end position="259"/>
    </location>
</feature>
<dbReference type="EMBL" id="JAFJZO010000021">
    <property type="protein sequence ID" value="KAG5505669.1"/>
    <property type="molecule type" value="Genomic_DNA"/>
</dbReference>
<keyword evidence="2" id="KW-0812">Transmembrane</keyword>
<evidence type="ECO:0000256" key="2">
    <source>
        <dbReference type="SAM" id="Phobius"/>
    </source>
</evidence>
<keyword evidence="2" id="KW-1133">Transmembrane helix</keyword>
<feature type="transmembrane region" description="Helical" evidence="2">
    <location>
        <begin position="82"/>
        <end position="104"/>
    </location>
</feature>
<dbReference type="RefSeq" id="XP_067757337.1">
    <property type="nucleotide sequence ID" value="XM_067900974.1"/>
</dbReference>
<feature type="transmembrane region" description="Helical" evidence="2">
    <location>
        <begin position="165"/>
        <end position="184"/>
    </location>
</feature>
<gene>
    <name evidence="3" type="ORF">JKF63_05004</name>
</gene>
<proteinExistence type="predicted"/>
<dbReference type="OrthoDB" id="261755at2759"/>
<reference evidence="3 4" key="1">
    <citation type="submission" date="2021-02" db="EMBL/GenBank/DDBJ databases">
        <title>Porcisia hertigi Genome sequencing and assembly.</title>
        <authorList>
            <person name="Almutairi H."/>
            <person name="Gatherer D."/>
        </authorList>
    </citation>
    <scope>NUCLEOTIDE SEQUENCE [LARGE SCALE GENOMIC DNA]</scope>
    <source>
        <strain evidence="3 4">C119</strain>
    </source>
</reference>
<sequence>MWHRIATRPISCMAFSTLPWERWGVNGQRRCKVTWSATGSRPHNNLRAGTVGSTPFRVKPKINVPLWQPSAKYMKYKPIRWLSNNLLAIATYQMALEVGFTIIFGSLLYTENVTAQGVCNRLAVHHYPFIDWIDVEGGVYTQSVNIGPFTLNAQKMTALHTGHNIANGLLPLQVLLLATTFVPVQRAYRLLRRASLATVGASHAASGAEGAKVTAAGSMTRAQPPTPAPAGTRRASYTRATTARKPLSTSPLDQGNRKE</sequence>
<feature type="compositionally biased region" description="Low complexity" evidence="1">
    <location>
        <begin position="229"/>
        <end position="244"/>
    </location>
</feature>
<organism evidence="3 4">
    <name type="scientific">Porcisia hertigi</name>
    <dbReference type="NCBI Taxonomy" id="2761500"/>
    <lineage>
        <taxon>Eukaryota</taxon>
        <taxon>Discoba</taxon>
        <taxon>Euglenozoa</taxon>
        <taxon>Kinetoplastea</taxon>
        <taxon>Metakinetoplastina</taxon>
        <taxon>Trypanosomatida</taxon>
        <taxon>Trypanosomatidae</taxon>
        <taxon>Leishmaniinae</taxon>
        <taxon>Porcisia</taxon>
    </lineage>
</organism>
<evidence type="ECO:0000256" key="1">
    <source>
        <dbReference type="SAM" id="MobiDB-lite"/>
    </source>
</evidence>
<keyword evidence="2" id="KW-0472">Membrane</keyword>
<dbReference type="Proteomes" id="UP000674318">
    <property type="component" value="Chromosome 21"/>
</dbReference>
<name>A0A836LBE2_9TRYP</name>
<evidence type="ECO:0000313" key="4">
    <source>
        <dbReference type="Proteomes" id="UP000674318"/>
    </source>
</evidence>
<accession>A0A836LBE2</accession>
<dbReference type="GeneID" id="94291051"/>
<dbReference type="AlphaFoldDB" id="A0A836LBE2"/>